<keyword evidence="3" id="KW-1185">Reference proteome</keyword>
<protein>
    <recommendedName>
        <fullName evidence="4">Zinc ribbon domain-containing protein</fullName>
    </recommendedName>
</protein>
<evidence type="ECO:0000313" key="2">
    <source>
        <dbReference type="EMBL" id="OMJ81687.1"/>
    </source>
</evidence>
<name>A0A1R2BYG4_9CILI</name>
<reference evidence="2 3" key="1">
    <citation type="submission" date="2016-11" db="EMBL/GenBank/DDBJ databases">
        <title>The macronuclear genome of Stentor coeruleus: a giant cell with tiny introns.</title>
        <authorList>
            <person name="Slabodnick M."/>
            <person name="Ruby J.G."/>
            <person name="Reiff S.B."/>
            <person name="Swart E.C."/>
            <person name="Gosai S."/>
            <person name="Prabakaran S."/>
            <person name="Witkowska E."/>
            <person name="Larue G.E."/>
            <person name="Fisher S."/>
            <person name="Freeman R.M."/>
            <person name="Gunawardena J."/>
            <person name="Chu W."/>
            <person name="Stover N.A."/>
            <person name="Gregory B.D."/>
            <person name="Nowacki M."/>
            <person name="Derisi J."/>
            <person name="Roy S.W."/>
            <person name="Marshall W.F."/>
            <person name="Sood P."/>
        </authorList>
    </citation>
    <scope>NUCLEOTIDE SEQUENCE [LARGE SCALE GENOMIC DNA]</scope>
    <source>
        <strain evidence="2">WM001</strain>
    </source>
</reference>
<evidence type="ECO:0000313" key="3">
    <source>
        <dbReference type="Proteomes" id="UP000187209"/>
    </source>
</evidence>
<feature type="chain" id="PRO_5012797110" description="Zinc ribbon domain-containing protein" evidence="1">
    <location>
        <begin position="17"/>
        <end position="137"/>
    </location>
</feature>
<sequence length="137" mass="15318">MALNEFLMSLPILVTAEFLMSLPILVTAKEKELTLKVEGDYNGLRRALSRDFKISETSKLEFLDDYGESQPIKDDQSYFECLKCCNGQAHYMNVVEIKTVVNPEPISPTKPIFCIRCQAILTAGQSKCKICGFALAS</sequence>
<accession>A0A1R2BYG4</accession>
<dbReference type="EMBL" id="MPUH01000370">
    <property type="protein sequence ID" value="OMJ81687.1"/>
    <property type="molecule type" value="Genomic_DNA"/>
</dbReference>
<dbReference type="AlphaFoldDB" id="A0A1R2BYG4"/>
<evidence type="ECO:0008006" key="4">
    <source>
        <dbReference type="Google" id="ProtNLM"/>
    </source>
</evidence>
<proteinExistence type="predicted"/>
<organism evidence="2 3">
    <name type="scientific">Stentor coeruleus</name>
    <dbReference type="NCBI Taxonomy" id="5963"/>
    <lineage>
        <taxon>Eukaryota</taxon>
        <taxon>Sar</taxon>
        <taxon>Alveolata</taxon>
        <taxon>Ciliophora</taxon>
        <taxon>Postciliodesmatophora</taxon>
        <taxon>Heterotrichea</taxon>
        <taxon>Heterotrichida</taxon>
        <taxon>Stentoridae</taxon>
        <taxon>Stentor</taxon>
    </lineage>
</organism>
<comment type="caution">
    <text evidence="2">The sequence shown here is derived from an EMBL/GenBank/DDBJ whole genome shotgun (WGS) entry which is preliminary data.</text>
</comment>
<evidence type="ECO:0000256" key="1">
    <source>
        <dbReference type="SAM" id="SignalP"/>
    </source>
</evidence>
<feature type="signal peptide" evidence="1">
    <location>
        <begin position="1"/>
        <end position="16"/>
    </location>
</feature>
<dbReference type="Proteomes" id="UP000187209">
    <property type="component" value="Unassembled WGS sequence"/>
</dbReference>
<keyword evidence="1" id="KW-0732">Signal</keyword>
<gene>
    <name evidence="2" type="ORF">SteCoe_17796</name>
</gene>